<dbReference type="Gene3D" id="1.20.1250.20">
    <property type="entry name" value="MFS general substrate transporter like domains"/>
    <property type="match status" value="1"/>
</dbReference>
<feature type="transmembrane region" description="Helical" evidence="7">
    <location>
        <begin position="428"/>
        <end position="446"/>
    </location>
</feature>
<feature type="domain" description="Major facilitator superfamily (MFS) profile" evidence="8">
    <location>
        <begin position="59"/>
        <end position="573"/>
    </location>
</feature>
<evidence type="ECO:0000256" key="6">
    <source>
        <dbReference type="SAM" id="MobiDB-lite"/>
    </source>
</evidence>
<dbReference type="AlphaFoldDB" id="A0A367LS33"/>
<accession>A0A367LS33</accession>
<dbReference type="SUPFAM" id="SSF103473">
    <property type="entry name" value="MFS general substrate transporter"/>
    <property type="match status" value="1"/>
</dbReference>
<dbReference type="InterPro" id="IPR036259">
    <property type="entry name" value="MFS_trans_sf"/>
</dbReference>
<keyword evidence="3 7" id="KW-0812">Transmembrane</keyword>
<name>A0A367LS33_9HYPO</name>
<organism evidence="9 10">
    <name type="scientific">Ophiocordyceps polyrhachis-furcata BCC 54312</name>
    <dbReference type="NCBI Taxonomy" id="1330021"/>
    <lineage>
        <taxon>Eukaryota</taxon>
        <taxon>Fungi</taxon>
        <taxon>Dikarya</taxon>
        <taxon>Ascomycota</taxon>
        <taxon>Pezizomycotina</taxon>
        <taxon>Sordariomycetes</taxon>
        <taxon>Hypocreomycetidae</taxon>
        <taxon>Hypocreales</taxon>
        <taxon>Ophiocordycipitaceae</taxon>
        <taxon>Ophiocordyceps</taxon>
    </lineage>
</organism>
<evidence type="ECO:0000259" key="8">
    <source>
        <dbReference type="PROSITE" id="PS50850"/>
    </source>
</evidence>
<evidence type="ECO:0000256" key="4">
    <source>
        <dbReference type="ARBA" id="ARBA00022989"/>
    </source>
</evidence>
<feature type="transmembrane region" description="Helical" evidence="7">
    <location>
        <begin position="98"/>
        <end position="117"/>
    </location>
</feature>
<keyword evidence="2" id="KW-0813">Transport</keyword>
<evidence type="ECO:0000313" key="10">
    <source>
        <dbReference type="Proteomes" id="UP000253664"/>
    </source>
</evidence>
<dbReference type="InterPro" id="IPR011701">
    <property type="entry name" value="MFS"/>
</dbReference>
<dbReference type="OrthoDB" id="4139357at2759"/>
<comment type="caution">
    <text evidence="9">The sequence shown here is derived from an EMBL/GenBank/DDBJ whole genome shotgun (WGS) entry which is preliminary data.</text>
</comment>
<feature type="transmembrane region" description="Helical" evidence="7">
    <location>
        <begin position="178"/>
        <end position="202"/>
    </location>
</feature>
<comment type="subcellular location">
    <subcellularLocation>
        <location evidence="1">Membrane</location>
        <topology evidence="1">Multi-pass membrane protein</topology>
    </subcellularLocation>
</comment>
<dbReference type="InterPro" id="IPR020846">
    <property type="entry name" value="MFS_dom"/>
</dbReference>
<keyword evidence="5 7" id="KW-0472">Membrane</keyword>
<dbReference type="Proteomes" id="UP000253664">
    <property type="component" value="Unassembled WGS sequence"/>
</dbReference>
<feature type="transmembrane region" description="Helical" evidence="7">
    <location>
        <begin position="355"/>
        <end position="375"/>
    </location>
</feature>
<reference evidence="9 10" key="1">
    <citation type="journal article" date="2015" name="BMC Genomics">
        <title>Insights from the genome of Ophiocordyceps polyrhachis-furcata to pathogenicity and host specificity in insect fungi.</title>
        <authorList>
            <person name="Wichadakul D."/>
            <person name="Kobmoo N."/>
            <person name="Ingsriswang S."/>
            <person name="Tangphatsornruang S."/>
            <person name="Chantasingh D."/>
            <person name="Luangsa-ard J.J."/>
            <person name="Eurwilaichitr L."/>
        </authorList>
    </citation>
    <scope>NUCLEOTIDE SEQUENCE [LARGE SCALE GENOMIC DNA]</scope>
    <source>
        <strain evidence="9 10">BCC 54312</strain>
    </source>
</reference>
<evidence type="ECO:0000256" key="2">
    <source>
        <dbReference type="ARBA" id="ARBA00022448"/>
    </source>
</evidence>
<proteinExistence type="predicted"/>
<dbReference type="GO" id="GO:0022857">
    <property type="term" value="F:transmembrane transporter activity"/>
    <property type="evidence" value="ECO:0007669"/>
    <property type="project" value="InterPro"/>
</dbReference>
<dbReference type="PANTHER" id="PTHR23511">
    <property type="entry name" value="SYNAPTIC VESICLE GLYCOPROTEIN 2"/>
    <property type="match status" value="1"/>
</dbReference>
<dbReference type="PROSITE" id="PS50850">
    <property type="entry name" value="MFS"/>
    <property type="match status" value="1"/>
</dbReference>
<feature type="transmembrane region" description="Helical" evidence="7">
    <location>
        <begin position="149"/>
        <end position="166"/>
    </location>
</feature>
<keyword evidence="10" id="KW-1185">Reference proteome</keyword>
<protein>
    <recommendedName>
        <fullName evidence="8">Major facilitator superfamily (MFS) profile domain-containing protein</fullName>
    </recommendedName>
</protein>
<evidence type="ECO:0000256" key="5">
    <source>
        <dbReference type="ARBA" id="ARBA00023136"/>
    </source>
</evidence>
<feature type="region of interest" description="Disordered" evidence="6">
    <location>
        <begin position="573"/>
        <end position="594"/>
    </location>
</feature>
<sequence length="594" mass="65121">MASFGKPGAAISSARLKGSEGRDMMDLSGLQHLPVYEQKCTLVSRELDHQGMGRYQWYIWFLCGFGYFLDLLWAQAFALVLSPLQQELGFSNSQSGNISMSFNVGLTTGAFFWGFMSDIVGRRWAFNLTCLLSSVFGLCLGAANNYTTFLVLTAFIGFGVGGNIPVDGAIFLEFAPQYMLACLSIFQPLGVIACSALAFAFIPTHSCSPNFSEPKPLPSCYNVSGTACCSRETNMGWRYLLFTLGALTLGIFVLRTLFFRCRETPRFLIYRGEDAKAIRTLEYVAKINKRKCLISLQLLDSLQNEYDLKQARSSQFSPPSPLSPLTPLSPVEERRRLFPKTKMQKMGRELARVKLLFGSLRMTALTVLTWLTYILDFGGFNIAGIESTNAFAFVTSCSLCKQTGFYLPRILALKNGQESISLNHTYASYIYCYAPGILAVLLGAYASQIPAFGQKWTMVASSALMGTSIFLLSRVDSAAKSEGLFALEYFFQSTFNAVLYGWTPQAFPAPIRGTACGVASFWGRLFGIVSPLIAQNLYGRASGSRGDVDGVLYLAGGVTMGCVVTTALLPRSPAEEEAEEATDSSYEPIASPRV</sequence>
<dbReference type="EMBL" id="LKCN02000001">
    <property type="protein sequence ID" value="RCI17221.1"/>
    <property type="molecule type" value="Genomic_DNA"/>
</dbReference>
<gene>
    <name evidence="9" type="ORF">L249_3170</name>
</gene>
<feature type="transmembrane region" description="Helical" evidence="7">
    <location>
        <begin position="387"/>
        <end position="407"/>
    </location>
</feature>
<dbReference type="GO" id="GO:0016020">
    <property type="term" value="C:membrane"/>
    <property type="evidence" value="ECO:0007669"/>
    <property type="project" value="UniProtKB-SubCell"/>
</dbReference>
<keyword evidence="4 7" id="KW-1133">Transmembrane helix</keyword>
<evidence type="ECO:0000313" key="9">
    <source>
        <dbReference type="EMBL" id="RCI17221.1"/>
    </source>
</evidence>
<feature type="transmembrane region" description="Helical" evidence="7">
    <location>
        <begin position="57"/>
        <end position="78"/>
    </location>
</feature>
<feature type="transmembrane region" description="Helical" evidence="7">
    <location>
        <begin position="124"/>
        <end position="143"/>
    </location>
</feature>
<evidence type="ECO:0000256" key="3">
    <source>
        <dbReference type="ARBA" id="ARBA00022692"/>
    </source>
</evidence>
<dbReference type="PANTHER" id="PTHR23511:SF3">
    <property type="entry name" value="MAJOR FACILITATOR SUPERFAMILY (MFS) PROFILE DOMAIN-CONTAINING PROTEIN"/>
    <property type="match status" value="1"/>
</dbReference>
<evidence type="ECO:0000256" key="7">
    <source>
        <dbReference type="SAM" id="Phobius"/>
    </source>
</evidence>
<evidence type="ECO:0000256" key="1">
    <source>
        <dbReference type="ARBA" id="ARBA00004141"/>
    </source>
</evidence>
<dbReference type="Pfam" id="PF07690">
    <property type="entry name" value="MFS_1"/>
    <property type="match status" value="1"/>
</dbReference>
<feature type="transmembrane region" description="Helical" evidence="7">
    <location>
        <begin position="239"/>
        <end position="258"/>
    </location>
</feature>